<accession>A0A7W9SWP1</accession>
<dbReference type="EMBL" id="JACHGW010000008">
    <property type="protein sequence ID" value="MBB6053783.1"/>
    <property type="molecule type" value="Genomic_DNA"/>
</dbReference>
<dbReference type="RefSeq" id="WP_184203871.1">
    <property type="nucleotide sequence ID" value="NZ_JACHGW010000008.1"/>
</dbReference>
<keyword evidence="2" id="KW-1185">Reference proteome</keyword>
<organism evidence="1 2">
    <name type="scientific">Armatimonas rosea</name>
    <dbReference type="NCBI Taxonomy" id="685828"/>
    <lineage>
        <taxon>Bacteria</taxon>
        <taxon>Bacillati</taxon>
        <taxon>Armatimonadota</taxon>
        <taxon>Armatimonadia</taxon>
        <taxon>Armatimonadales</taxon>
        <taxon>Armatimonadaceae</taxon>
        <taxon>Armatimonas</taxon>
    </lineage>
</organism>
<name>A0A7W9SWP1_ARMRO</name>
<dbReference type="Proteomes" id="UP000520814">
    <property type="component" value="Unassembled WGS sequence"/>
</dbReference>
<protein>
    <submittedName>
        <fullName evidence="1">Uncharacterized protein</fullName>
    </submittedName>
</protein>
<sequence length="83" mass="9009">MNQVTGKPLPAVCTRYEAAHTLATFLQDATIHSSRQMALLRGLLKSLHAELIAMDFPLSSVTPVLSQAHIYMLESGKSVSLSL</sequence>
<evidence type="ECO:0000313" key="2">
    <source>
        <dbReference type="Proteomes" id="UP000520814"/>
    </source>
</evidence>
<evidence type="ECO:0000313" key="1">
    <source>
        <dbReference type="EMBL" id="MBB6053783.1"/>
    </source>
</evidence>
<proteinExistence type="predicted"/>
<comment type="caution">
    <text evidence="1">The sequence shown here is derived from an EMBL/GenBank/DDBJ whole genome shotgun (WGS) entry which is preliminary data.</text>
</comment>
<reference evidence="1 2" key="1">
    <citation type="submission" date="2020-08" db="EMBL/GenBank/DDBJ databases">
        <title>Genomic Encyclopedia of Type Strains, Phase IV (KMG-IV): sequencing the most valuable type-strain genomes for metagenomic binning, comparative biology and taxonomic classification.</title>
        <authorList>
            <person name="Goeker M."/>
        </authorList>
    </citation>
    <scope>NUCLEOTIDE SEQUENCE [LARGE SCALE GENOMIC DNA]</scope>
    <source>
        <strain evidence="1 2">DSM 23562</strain>
    </source>
</reference>
<dbReference type="AlphaFoldDB" id="A0A7W9SWP1"/>
<gene>
    <name evidence="1" type="ORF">HNQ39_005625</name>
</gene>